<dbReference type="Pfam" id="PF13347">
    <property type="entry name" value="MFS_2"/>
    <property type="match status" value="1"/>
</dbReference>
<feature type="transmembrane region" description="Helical" evidence="8">
    <location>
        <begin position="171"/>
        <end position="196"/>
    </location>
</feature>
<proteinExistence type="inferred from homology"/>
<dbReference type="InterPro" id="IPR018043">
    <property type="entry name" value="Na/Gal_symport_CS"/>
</dbReference>
<protein>
    <submittedName>
        <fullName evidence="9">MFS transporter</fullName>
    </submittedName>
</protein>
<evidence type="ECO:0000256" key="1">
    <source>
        <dbReference type="ARBA" id="ARBA00004651"/>
    </source>
</evidence>
<gene>
    <name evidence="9" type="ORF">ACFQ00_08145</name>
</gene>
<dbReference type="SUPFAM" id="SSF103473">
    <property type="entry name" value="MFS general substrate transporter"/>
    <property type="match status" value="1"/>
</dbReference>
<feature type="transmembrane region" description="Helical" evidence="8">
    <location>
        <begin position="324"/>
        <end position="345"/>
    </location>
</feature>
<feature type="transmembrane region" description="Helical" evidence="8">
    <location>
        <begin position="75"/>
        <end position="94"/>
    </location>
</feature>
<evidence type="ECO:0000256" key="3">
    <source>
        <dbReference type="ARBA" id="ARBA00022448"/>
    </source>
</evidence>
<name>A0ABW3C1G4_SPHXN</name>
<feature type="transmembrane region" description="Helical" evidence="8">
    <location>
        <begin position="100"/>
        <end position="122"/>
    </location>
</feature>
<accession>A0ABW3C1G4</accession>
<feature type="transmembrane region" description="Helical" evidence="8">
    <location>
        <begin position="242"/>
        <end position="264"/>
    </location>
</feature>
<sequence length="510" mass="53898">MAKADARLRIIDEVLSGKASMAGFIRCAAGTCYTPVEQGVRFVEARSDPPSIASEAAAALPISSRPVTRLPTRTLAAYAGPGLPVAALGLPLVIYLPPYYAGTLGLDLAAVGFVFFLVRMLDMPLDPLLGHFMDGTRSRWGRFRPWLVAGGLTLLVATVAVFFAVPGITVWYLFGWLMLLFTGHSMLNVSHIAWGATLSGDYHERSRVYGWWIGGHLVGLITVLVLPAVLGQMMGADAPKPVHLMGAFILAIIPLTVIGAIVGAREGAAQAEHPRITWADIRRLFSNRALAMLLLADVLVNLAPGVTGALFEFVFVRLLGFTQAGAAVMLLIYFGSGLLALPLWLRLAVRFGKQRAAAAACVSGAALHVAAFLVFDPAQAWLSYLAIGLAGTPYAAPGFLLRAMLADVGDEERLASGADRIGLLNAVLTTAMKLGYALPVGILFPILALVGFSAEAAAASAPGSLLWVEGFWIVLPPVILLPAAFVLVRLPLSAARHAEVQAALARAGKN</sequence>
<evidence type="ECO:0000256" key="6">
    <source>
        <dbReference type="ARBA" id="ARBA00022989"/>
    </source>
</evidence>
<dbReference type="InterPro" id="IPR039672">
    <property type="entry name" value="MFS_2"/>
</dbReference>
<dbReference type="Proteomes" id="UP001597124">
    <property type="component" value="Unassembled WGS sequence"/>
</dbReference>
<dbReference type="InterPro" id="IPR036259">
    <property type="entry name" value="MFS_trans_sf"/>
</dbReference>
<dbReference type="PANTHER" id="PTHR11328:SF24">
    <property type="entry name" value="MAJOR FACILITATOR SUPERFAMILY (MFS) PROFILE DOMAIN-CONTAINING PROTEIN"/>
    <property type="match status" value="1"/>
</dbReference>
<evidence type="ECO:0000256" key="5">
    <source>
        <dbReference type="ARBA" id="ARBA00022692"/>
    </source>
</evidence>
<keyword evidence="10" id="KW-1185">Reference proteome</keyword>
<evidence type="ECO:0000256" key="2">
    <source>
        <dbReference type="ARBA" id="ARBA00009617"/>
    </source>
</evidence>
<organism evidence="9 10">
    <name type="scientific">Sphingosinicella xenopeptidilytica</name>
    <dbReference type="NCBI Taxonomy" id="364098"/>
    <lineage>
        <taxon>Bacteria</taxon>
        <taxon>Pseudomonadati</taxon>
        <taxon>Pseudomonadota</taxon>
        <taxon>Alphaproteobacteria</taxon>
        <taxon>Sphingomonadales</taxon>
        <taxon>Sphingosinicellaceae</taxon>
        <taxon>Sphingosinicella</taxon>
    </lineage>
</organism>
<dbReference type="PANTHER" id="PTHR11328">
    <property type="entry name" value="MAJOR FACILITATOR SUPERFAMILY DOMAIN-CONTAINING PROTEIN"/>
    <property type="match status" value="1"/>
</dbReference>
<keyword evidence="3" id="KW-0813">Transport</keyword>
<comment type="similarity">
    <text evidence="2">Belongs to the sodium:galactoside symporter (TC 2.A.2) family.</text>
</comment>
<feature type="transmembrane region" description="Helical" evidence="8">
    <location>
        <begin position="208"/>
        <end position="230"/>
    </location>
</feature>
<evidence type="ECO:0000313" key="9">
    <source>
        <dbReference type="EMBL" id="MFD0848291.1"/>
    </source>
</evidence>
<dbReference type="RefSeq" id="WP_381488823.1">
    <property type="nucleotide sequence ID" value="NZ_JBHTIK010000005.1"/>
</dbReference>
<evidence type="ECO:0000256" key="8">
    <source>
        <dbReference type="SAM" id="Phobius"/>
    </source>
</evidence>
<feature type="transmembrane region" description="Helical" evidence="8">
    <location>
        <begin position="285"/>
        <end position="304"/>
    </location>
</feature>
<evidence type="ECO:0000256" key="7">
    <source>
        <dbReference type="ARBA" id="ARBA00023136"/>
    </source>
</evidence>
<evidence type="ECO:0000256" key="4">
    <source>
        <dbReference type="ARBA" id="ARBA00022475"/>
    </source>
</evidence>
<feature type="transmembrane region" description="Helical" evidence="8">
    <location>
        <begin position="381"/>
        <end position="401"/>
    </location>
</feature>
<evidence type="ECO:0000313" key="10">
    <source>
        <dbReference type="Proteomes" id="UP001597124"/>
    </source>
</evidence>
<dbReference type="Gene3D" id="1.20.1250.20">
    <property type="entry name" value="MFS general substrate transporter like domains"/>
    <property type="match status" value="2"/>
</dbReference>
<keyword evidence="4" id="KW-1003">Cell membrane</keyword>
<feature type="transmembrane region" description="Helical" evidence="8">
    <location>
        <begin position="470"/>
        <end position="488"/>
    </location>
</feature>
<reference evidence="10" key="1">
    <citation type="journal article" date="2019" name="Int. J. Syst. Evol. Microbiol.">
        <title>The Global Catalogue of Microorganisms (GCM) 10K type strain sequencing project: providing services to taxonomists for standard genome sequencing and annotation.</title>
        <authorList>
            <consortium name="The Broad Institute Genomics Platform"/>
            <consortium name="The Broad Institute Genome Sequencing Center for Infectious Disease"/>
            <person name="Wu L."/>
            <person name="Ma J."/>
        </authorList>
    </citation>
    <scope>NUCLEOTIDE SEQUENCE [LARGE SCALE GENOMIC DNA]</scope>
    <source>
        <strain evidence="10">CCUG 52537</strain>
    </source>
</reference>
<feature type="transmembrane region" description="Helical" evidence="8">
    <location>
        <begin position="143"/>
        <end position="165"/>
    </location>
</feature>
<keyword evidence="7 8" id="KW-0472">Membrane</keyword>
<dbReference type="PROSITE" id="PS00872">
    <property type="entry name" value="NA_GALACTOSIDE_SYMP"/>
    <property type="match status" value="1"/>
</dbReference>
<keyword evidence="5 8" id="KW-0812">Transmembrane</keyword>
<feature type="transmembrane region" description="Helical" evidence="8">
    <location>
        <begin position="357"/>
        <end position="375"/>
    </location>
</feature>
<feature type="transmembrane region" description="Helical" evidence="8">
    <location>
        <begin position="422"/>
        <end position="450"/>
    </location>
</feature>
<dbReference type="EMBL" id="JBHTIK010000005">
    <property type="protein sequence ID" value="MFD0848291.1"/>
    <property type="molecule type" value="Genomic_DNA"/>
</dbReference>
<comment type="caution">
    <text evidence="9">The sequence shown here is derived from an EMBL/GenBank/DDBJ whole genome shotgun (WGS) entry which is preliminary data.</text>
</comment>
<keyword evidence="6 8" id="KW-1133">Transmembrane helix</keyword>
<comment type="subcellular location">
    <subcellularLocation>
        <location evidence="1">Cell membrane</location>
        <topology evidence="1">Multi-pass membrane protein</topology>
    </subcellularLocation>
</comment>